<evidence type="ECO:0000313" key="2">
    <source>
        <dbReference type="Proteomes" id="UP000243494"/>
    </source>
</evidence>
<feature type="non-terminal residue" evidence="1">
    <location>
        <position position="1"/>
    </location>
</feature>
<protein>
    <recommendedName>
        <fullName evidence="3">ATP-binding protein</fullName>
    </recommendedName>
</protein>
<accession>A0A371IQU1</accession>
<dbReference type="EMBL" id="NOJZ02000024">
    <property type="protein sequence ID" value="RDY22841.1"/>
    <property type="molecule type" value="Genomic_DNA"/>
</dbReference>
<evidence type="ECO:0008006" key="3">
    <source>
        <dbReference type="Google" id="ProtNLM"/>
    </source>
</evidence>
<sequence>FGQTKKISNSTIKKEEATIVNTQIVVLSESENKVNESNNARAAVESFKSISEDNILEGKKINKKVNFESYNIGTDINKVSCEEAYNFISLPGRDLLQEHKQIQKIDVLEREVPKELQEGYISIGKSIKKGIATEAYMSDDKNLGNLGLTVLGPQGAGKTTYFKRYAKNVIEKEEGLIVLDYIKNCDLANSIQEVVPKERLIELDLSNPKNLQSFSFNELKINSNEPFEILECANLKTQQTISLINAINDTGDPLSPRMRRFLSAACNIVYIHDNKSLKDIIRCLEDYKVRNGYIKLIPTNLKVMLEDEVSCLKELDEVDKKTSEVTGTRDSKIEHILDRVNLLREDLKLKYMFNIDSSNNINFVKCMDEGKVILIKMPEAKFNSKYVKNILVTFFISKIWLSCQVRGAYQDKPLRNHIILDEIFQAPTSETILEDILVQARKFQLKFVFSAHYLSQIETIRESLKASGSSYMLFSGTDKKNFKELEDELDPYQLEDLLNLKEYNSLNLIRVKNGYSSFITNLKE</sequence>
<dbReference type="InterPro" id="IPR027417">
    <property type="entry name" value="P-loop_NTPase"/>
</dbReference>
<proteinExistence type="predicted"/>
<keyword evidence="2" id="KW-1185">Reference proteome</keyword>
<reference evidence="1 2" key="1">
    <citation type="journal article" date="2017" name="Genome Announc.">
        <title>Draft Genome Sequence of Romboutsia maritimum sp. nov. Strain CCRI-22766(T), Isolated from Coastal Estuarine Mud.</title>
        <authorList>
            <person name="Maheux A.F."/>
            <person name="Boudreau D.K."/>
            <person name="Berube E."/>
            <person name="Boissinot M."/>
            <person name="Raymond F."/>
            <person name="Brodeur S."/>
            <person name="Corbeil J."/>
            <person name="Brightwell G."/>
            <person name="Broda D."/>
            <person name="Omar R.F."/>
            <person name="Bergeron M.G."/>
        </authorList>
    </citation>
    <scope>NUCLEOTIDE SEQUENCE [LARGE SCALE GENOMIC DNA]</scope>
    <source>
        <strain evidence="1 2">CCRI-22766</strain>
    </source>
</reference>
<dbReference type="AlphaFoldDB" id="A0A371IQU1"/>
<gene>
    <name evidence="1" type="ORF">CHF27_011000</name>
</gene>
<comment type="caution">
    <text evidence="1">The sequence shown here is derived from an EMBL/GenBank/DDBJ whole genome shotgun (WGS) entry which is preliminary data.</text>
</comment>
<name>A0A371IQU1_9FIRM</name>
<dbReference type="SUPFAM" id="SSF52540">
    <property type="entry name" value="P-loop containing nucleoside triphosphate hydrolases"/>
    <property type="match status" value="1"/>
</dbReference>
<evidence type="ECO:0000313" key="1">
    <source>
        <dbReference type="EMBL" id="RDY22841.1"/>
    </source>
</evidence>
<organism evidence="1 2">
    <name type="scientific">Romboutsia maritimum</name>
    <dbReference type="NCBI Taxonomy" id="2020948"/>
    <lineage>
        <taxon>Bacteria</taxon>
        <taxon>Bacillati</taxon>
        <taxon>Bacillota</taxon>
        <taxon>Clostridia</taxon>
        <taxon>Peptostreptococcales</taxon>
        <taxon>Peptostreptococcaceae</taxon>
        <taxon>Romboutsia</taxon>
    </lineage>
</organism>
<dbReference type="Gene3D" id="3.40.50.300">
    <property type="entry name" value="P-loop containing nucleotide triphosphate hydrolases"/>
    <property type="match status" value="2"/>
</dbReference>
<dbReference type="RefSeq" id="WP_330409791.1">
    <property type="nucleotide sequence ID" value="NZ_NOJZ02000024.1"/>
</dbReference>
<dbReference type="Proteomes" id="UP000243494">
    <property type="component" value="Unassembled WGS sequence"/>
</dbReference>